<dbReference type="Gene3D" id="3.40.50.1000">
    <property type="entry name" value="HAD superfamily/HAD-like"/>
    <property type="match status" value="1"/>
</dbReference>
<comment type="caution">
    <text evidence="1">The sequence shown here is derived from an EMBL/GenBank/DDBJ whole genome shotgun (WGS) entry which is preliminary data.</text>
</comment>
<keyword evidence="2" id="KW-1185">Reference proteome</keyword>
<dbReference type="Proteomes" id="UP001491552">
    <property type="component" value="Unassembled WGS sequence"/>
</dbReference>
<evidence type="ECO:0000313" key="1">
    <source>
        <dbReference type="EMBL" id="MEQ2510503.1"/>
    </source>
</evidence>
<dbReference type="NCBIfam" id="TIGR01662">
    <property type="entry name" value="HAD-SF-IIIA"/>
    <property type="match status" value="1"/>
</dbReference>
<organism evidence="1 2">
    <name type="scientific">Faecousia intestinalis</name>
    <dbReference type="NCBI Taxonomy" id="3133167"/>
    <lineage>
        <taxon>Bacteria</taxon>
        <taxon>Bacillati</taxon>
        <taxon>Bacillota</taxon>
        <taxon>Clostridia</taxon>
        <taxon>Eubacteriales</taxon>
        <taxon>Oscillospiraceae</taxon>
        <taxon>Faecousia</taxon>
    </lineage>
</organism>
<dbReference type="SUPFAM" id="SSF56784">
    <property type="entry name" value="HAD-like"/>
    <property type="match status" value="1"/>
</dbReference>
<sequence>MGTSESTYGIPEENMLSFLPDFIFQTITQIRPAFLREHGVRLLLMDFDNTMLPYTTDRPEQPLLDWIAGMQDAGITLCIVSNSHKQRVPHFSQQYHVPCVTHAAKPGTRGIREAMARYGAAPQQTALVGDQIYTDVLGAKRAGITAIAVRSIHNHTVWLKLRHLLELPFLAMARKRRVET</sequence>
<dbReference type="NCBIfam" id="TIGR01668">
    <property type="entry name" value="YqeG_hyp_ppase"/>
    <property type="match status" value="1"/>
</dbReference>
<dbReference type="InterPro" id="IPR006549">
    <property type="entry name" value="HAD-SF_hydro_IIIA"/>
</dbReference>
<proteinExistence type="predicted"/>
<dbReference type="InterPro" id="IPR023214">
    <property type="entry name" value="HAD_sf"/>
</dbReference>
<dbReference type="InterPro" id="IPR036412">
    <property type="entry name" value="HAD-like_sf"/>
</dbReference>
<accession>A0ABV1G517</accession>
<dbReference type="InterPro" id="IPR010021">
    <property type="entry name" value="PGPP1/Gep4"/>
</dbReference>
<dbReference type="EMBL" id="JBBMFF010000163">
    <property type="protein sequence ID" value="MEQ2510503.1"/>
    <property type="molecule type" value="Genomic_DNA"/>
</dbReference>
<dbReference type="RefSeq" id="WP_349135177.1">
    <property type="nucleotide sequence ID" value="NZ_JBBMFF010000163.1"/>
</dbReference>
<protein>
    <submittedName>
        <fullName evidence="1">YqeG family HAD IIIA-type phosphatase</fullName>
    </submittedName>
</protein>
<name>A0ABV1G517_9FIRM</name>
<evidence type="ECO:0000313" key="2">
    <source>
        <dbReference type="Proteomes" id="UP001491552"/>
    </source>
</evidence>
<gene>
    <name evidence="1" type="ORF">WMO66_04440</name>
</gene>
<dbReference type="Pfam" id="PF13242">
    <property type="entry name" value="Hydrolase_like"/>
    <property type="match status" value="1"/>
</dbReference>
<reference evidence="1 2" key="1">
    <citation type="submission" date="2024-03" db="EMBL/GenBank/DDBJ databases">
        <title>Human intestinal bacterial collection.</title>
        <authorList>
            <person name="Pauvert C."/>
            <person name="Hitch T.C.A."/>
            <person name="Clavel T."/>
        </authorList>
    </citation>
    <scope>NUCLEOTIDE SEQUENCE [LARGE SCALE GENOMIC DNA]</scope>
    <source>
        <strain evidence="1 2">CLA-AA-H192</strain>
    </source>
</reference>